<dbReference type="GO" id="GO:0004190">
    <property type="term" value="F:aspartic-type endopeptidase activity"/>
    <property type="evidence" value="ECO:0007669"/>
    <property type="project" value="InterPro"/>
</dbReference>
<dbReference type="AlphaFoldDB" id="F0WCE4"/>
<dbReference type="SUPFAM" id="SSF57756">
    <property type="entry name" value="Retrovirus zinc finger-like domains"/>
    <property type="match status" value="1"/>
</dbReference>
<dbReference type="GO" id="GO:0006508">
    <property type="term" value="P:proteolysis"/>
    <property type="evidence" value="ECO:0007669"/>
    <property type="project" value="InterPro"/>
</dbReference>
<evidence type="ECO:0000256" key="1">
    <source>
        <dbReference type="PROSITE-ProRule" id="PRU00047"/>
    </source>
</evidence>
<accession>F0WCE4</accession>
<dbReference type="InterPro" id="IPR001969">
    <property type="entry name" value="Aspartic_peptidase_AS"/>
</dbReference>
<evidence type="ECO:0000259" key="2">
    <source>
        <dbReference type="PROSITE" id="PS50158"/>
    </source>
</evidence>
<gene>
    <name evidence="3" type="primary">AlNc14C58G4324</name>
    <name evidence="3" type="ORF">ALNC14_050020</name>
</gene>
<keyword evidence="1" id="KW-0479">Metal-binding</keyword>
<feature type="domain" description="CCHC-type" evidence="2">
    <location>
        <begin position="65"/>
        <end position="79"/>
    </location>
</feature>
<dbReference type="InterPro" id="IPR036875">
    <property type="entry name" value="Znf_CCHC_sf"/>
</dbReference>
<evidence type="ECO:0000313" key="3">
    <source>
        <dbReference type="EMBL" id="CCA18859.1"/>
    </source>
</evidence>
<dbReference type="GO" id="GO:0008270">
    <property type="term" value="F:zinc ion binding"/>
    <property type="evidence" value="ECO:0007669"/>
    <property type="project" value="UniProtKB-KW"/>
</dbReference>
<dbReference type="Gene3D" id="2.40.70.10">
    <property type="entry name" value="Acid Proteases"/>
    <property type="match status" value="1"/>
</dbReference>
<reference evidence="3" key="2">
    <citation type="submission" date="2011-02" db="EMBL/GenBank/DDBJ databases">
        <authorList>
            <person name="MacLean D."/>
        </authorList>
    </citation>
    <scope>NUCLEOTIDE SEQUENCE</scope>
</reference>
<dbReference type="InterPro" id="IPR001878">
    <property type="entry name" value="Znf_CCHC"/>
</dbReference>
<dbReference type="HOGENOM" id="CLU_1197581_0_0_1"/>
<dbReference type="PROSITE" id="PS50158">
    <property type="entry name" value="ZF_CCHC"/>
    <property type="match status" value="1"/>
</dbReference>
<dbReference type="PROSITE" id="PS00141">
    <property type="entry name" value="ASP_PROTEASE"/>
    <property type="match status" value="1"/>
</dbReference>
<proteinExistence type="predicted"/>
<protein>
    <submittedName>
        <fullName evidence="3">Putative polyprotein</fullName>
    </submittedName>
</protein>
<dbReference type="EMBL" id="FR824103">
    <property type="protein sequence ID" value="CCA18859.1"/>
    <property type="molecule type" value="Genomic_DNA"/>
</dbReference>
<keyword evidence="1" id="KW-0863">Zinc-finger</keyword>
<reference evidence="3" key="1">
    <citation type="journal article" date="2011" name="PLoS Biol.">
        <title>Gene gain and loss during evolution of obligate parasitism in the white rust pathogen of Arabidopsis thaliana.</title>
        <authorList>
            <person name="Kemen E."/>
            <person name="Gardiner A."/>
            <person name="Schultz-Larsen T."/>
            <person name="Kemen A.C."/>
            <person name="Balmuth A.L."/>
            <person name="Robert-Seilaniantz A."/>
            <person name="Bailey K."/>
            <person name="Holub E."/>
            <person name="Studholme D.J."/>
            <person name="Maclean D."/>
            <person name="Jones J.D."/>
        </authorList>
    </citation>
    <scope>NUCLEOTIDE SEQUENCE</scope>
</reference>
<organism evidence="3">
    <name type="scientific">Albugo laibachii Nc14</name>
    <dbReference type="NCBI Taxonomy" id="890382"/>
    <lineage>
        <taxon>Eukaryota</taxon>
        <taxon>Sar</taxon>
        <taxon>Stramenopiles</taxon>
        <taxon>Oomycota</taxon>
        <taxon>Peronosporomycetes</taxon>
        <taxon>Albuginales</taxon>
        <taxon>Albuginaceae</taxon>
        <taxon>Albugo</taxon>
    </lineage>
</organism>
<dbReference type="InterPro" id="IPR021109">
    <property type="entry name" value="Peptidase_aspartic_dom_sf"/>
</dbReference>
<dbReference type="CDD" id="cd00303">
    <property type="entry name" value="retropepsin_like"/>
    <property type="match status" value="1"/>
</dbReference>
<dbReference type="GO" id="GO:0003676">
    <property type="term" value="F:nucleic acid binding"/>
    <property type="evidence" value="ECO:0007669"/>
    <property type="project" value="InterPro"/>
</dbReference>
<keyword evidence="1" id="KW-0862">Zinc</keyword>
<name>F0WCE4_9STRA</name>
<sequence>MREDFNNRTCISSSLLTRKPTHCEPEPMEICATQSDVHRPIRFFPPRNKSITFQQNDRKKFNGVCHRCKKQGHVAARCRAPSPVYSSANHTRDAPGTHEVYLSATNRENDARLILIEIEVEGASRRFRALVDSGTTNNFIGESCLVNLASINVDKIPGNMTVRLEDGVPRTTPKRVVAMRYGFDDFESIDKFLVINMGGKFNCIFGMSWIRKYYPEIEWNGRSVKAEDLAVNEVCADLAQP</sequence>